<accession>A0A540MSB6</accession>
<dbReference type="EMBL" id="VIEB01000190">
    <property type="protein sequence ID" value="TQE01687.1"/>
    <property type="molecule type" value="Genomic_DNA"/>
</dbReference>
<evidence type="ECO:0000313" key="1">
    <source>
        <dbReference type="EMBL" id="TQE01687.1"/>
    </source>
</evidence>
<protein>
    <submittedName>
        <fullName evidence="1">Uncharacterized protein</fullName>
    </submittedName>
</protein>
<keyword evidence="2" id="KW-1185">Reference proteome</keyword>
<evidence type="ECO:0000313" key="2">
    <source>
        <dbReference type="Proteomes" id="UP000315295"/>
    </source>
</evidence>
<sequence>MSGMMLDLSEIYVTACERQEQEVEKALKEVEALHLSLCTAQQHFPTADLAAKPALWSQMDADIDLALKTFKAMKVHFLTLDGITTTIFNPHRVALNFRPRNLGHLHKSAWDSLLAFGAIRGNMVALVSEEEADAKRNMEEKLLHLGQVFNDQGLEPDKQALEDLEWQIWRAEILLIVSTVQFVKHRPPLFLVQTDNPPPPLFLAPATSLPGRSINTQRLYNLWNIPSVQKETGIDVSALVCLQPPAVW</sequence>
<gene>
    <name evidence="1" type="ORF">C1H46_012751</name>
</gene>
<organism evidence="1 2">
    <name type="scientific">Malus baccata</name>
    <name type="common">Siberian crab apple</name>
    <name type="synonym">Pyrus baccata</name>
    <dbReference type="NCBI Taxonomy" id="106549"/>
    <lineage>
        <taxon>Eukaryota</taxon>
        <taxon>Viridiplantae</taxon>
        <taxon>Streptophyta</taxon>
        <taxon>Embryophyta</taxon>
        <taxon>Tracheophyta</taxon>
        <taxon>Spermatophyta</taxon>
        <taxon>Magnoliopsida</taxon>
        <taxon>eudicotyledons</taxon>
        <taxon>Gunneridae</taxon>
        <taxon>Pentapetalae</taxon>
        <taxon>rosids</taxon>
        <taxon>fabids</taxon>
        <taxon>Rosales</taxon>
        <taxon>Rosaceae</taxon>
        <taxon>Amygdaloideae</taxon>
        <taxon>Maleae</taxon>
        <taxon>Malus</taxon>
    </lineage>
</organism>
<reference evidence="1 2" key="1">
    <citation type="journal article" date="2019" name="G3 (Bethesda)">
        <title>Sequencing of a Wild Apple (Malus baccata) Genome Unravels the Differences Between Cultivated and Wild Apple Species Regarding Disease Resistance and Cold Tolerance.</title>
        <authorList>
            <person name="Chen X."/>
        </authorList>
    </citation>
    <scope>NUCLEOTIDE SEQUENCE [LARGE SCALE GENOMIC DNA]</scope>
    <source>
        <strain evidence="2">cv. Shandingzi</strain>
        <tissue evidence="1">Leaves</tissue>
    </source>
</reference>
<dbReference type="AlphaFoldDB" id="A0A540MSB6"/>
<name>A0A540MSB6_MALBA</name>
<proteinExistence type="predicted"/>
<comment type="caution">
    <text evidence="1">The sequence shown here is derived from an EMBL/GenBank/DDBJ whole genome shotgun (WGS) entry which is preliminary data.</text>
</comment>
<dbReference type="Proteomes" id="UP000315295">
    <property type="component" value="Unassembled WGS sequence"/>
</dbReference>